<dbReference type="EMBL" id="BAABKP010000001">
    <property type="protein sequence ID" value="GAA4788481.1"/>
    <property type="molecule type" value="Genomic_DNA"/>
</dbReference>
<feature type="transmembrane region" description="Helical" evidence="8">
    <location>
        <begin position="266"/>
        <end position="284"/>
    </location>
</feature>
<feature type="transmembrane region" description="Helical" evidence="8">
    <location>
        <begin position="290"/>
        <end position="314"/>
    </location>
</feature>
<feature type="region of interest" description="Disordered" evidence="7">
    <location>
        <begin position="521"/>
        <end position="544"/>
    </location>
</feature>
<keyword evidence="3 8" id="KW-0812">Transmembrane</keyword>
<gene>
    <name evidence="11" type="ORF">GCM10023352_02820</name>
</gene>
<dbReference type="PANTHER" id="PTHR34390:SF2">
    <property type="entry name" value="SUCCINATE TRANSPORTER SUBUNIT YJJP-RELATED"/>
    <property type="match status" value="1"/>
</dbReference>
<feature type="region of interest" description="Disordered" evidence="7">
    <location>
        <begin position="1"/>
        <end position="34"/>
    </location>
</feature>
<evidence type="ECO:0000256" key="7">
    <source>
        <dbReference type="SAM" id="MobiDB-lite"/>
    </source>
</evidence>
<feature type="transmembrane region" description="Helical" evidence="8">
    <location>
        <begin position="217"/>
        <end position="234"/>
    </location>
</feature>
<evidence type="ECO:0008006" key="13">
    <source>
        <dbReference type="Google" id="ProtNLM"/>
    </source>
</evidence>
<evidence type="ECO:0000313" key="11">
    <source>
        <dbReference type="EMBL" id="GAA4788481.1"/>
    </source>
</evidence>
<evidence type="ECO:0000313" key="12">
    <source>
        <dbReference type="Proteomes" id="UP001500187"/>
    </source>
</evidence>
<dbReference type="InterPro" id="IPR050539">
    <property type="entry name" value="ThrE_Dicarb/AminoAcid_Exp"/>
</dbReference>
<organism evidence="11 12">
    <name type="scientific">Rothia endophytica</name>
    <dbReference type="NCBI Taxonomy" id="1324766"/>
    <lineage>
        <taxon>Bacteria</taxon>
        <taxon>Bacillati</taxon>
        <taxon>Actinomycetota</taxon>
        <taxon>Actinomycetes</taxon>
        <taxon>Micrococcales</taxon>
        <taxon>Micrococcaceae</taxon>
        <taxon>Rothia</taxon>
    </lineage>
</organism>
<evidence type="ECO:0000256" key="8">
    <source>
        <dbReference type="SAM" id="Phobius"/>
    </source>
</evidence>
<dbReference type="PANTHER" id="PTHR34390">
    <property type="entry name" value="UPF0442 PROTEIN YJJB-RELATED"/>
    <property type="match status" value="1"/>
</dbReference>
<keyword evidence="5 8" id="KW-0472">Membrane</keyword>
<feature type="transmembrane region" description="Helical" evidence="8">
    <location>
        <begin position="495"/>
        <end position="515"/>
    </location>
</feature>
<evidence type="ECO:0000256" key="3">
    <source>
        <dbReference type="ARBA" id="ARBA00022692"/>
    </source>
</evidence>
<evidence type="ECO:0000256" key="1">
    <source>
        <dbReference type="ARBA" id="ARBA00004651"/>
    </source>
</evidence>
<reference evidence="12" key="1">
    <citation type="journal article" date="2019" name="Int. J. Syst. Evol. Microbiol.">
        <title>The Global Catalogue of Microorganisms (GCM) 10K type strain sequencing project: providing services to taxonomists for standard genome sequencing and annotation.</title>
        <authorList>
            <consortium name="The Broad Institute Genomics Platform"/>
            <consortium name="The Broad Institute Genome Sequencing Center for Infectious Disease"/>
            <person name="Wu L."/>
            <person name="Ma J."/>
        </authorList>
    </citation>
    <scope>NUCLEOTIDE SEQUENCE [LARGE SCALE GENOMIC DNA]</scope>
    <source>
        <strain evidence="12">JCM 18541</strain>
    </source>
</reference>
<evidence type="ECO:0000256" key="6">
    <source>
        <dbReference type="ARBA" id="ARBA00034125"/>
    </source>
</evidence>
<evidence type="ECO:0000256" key="4">
    <source>
        <dbReference type="ARBA" id="ARBA00022989"/>
    </source>
</evidence>
<feature type="transmembrane region" description="Helical" evidence="8">
    <location>
        <begin position="426"/>
        <end position="446"/>
    </location>
</feature>
<feature type="transmembrane region" description="Helical" evidence="8">
    <location>
        <begin position="335"/>
        <end position="356"/>
    </location>
</feature>
<keyword evidence="2" id="KW-1003">Cell membrane</keyword>
<feature type="domain" description="Threonine/serine exporter-like N-terminal" evidence="9">
    <location>
        <begin position="91"/>
        <end position="355"/>
    </location>
</feature>
<accession>A0ABP9B148</accession>
<comment type="caution">
    <text evidence="11">The sequence shown here is derived from an EMBL/GenBank/DDBJ whole genome shotgun (WGS) entry which is preliminary data.</text>
</comment>
<feature type="transmembrane region" description="Helical" evidence="8">
    <location>
        <begin position="453"/>
        <end position="475"/>
    </location>
</feature>
<protein>
    <recommendedName>
        <fullName evidence="13">Threonine/serine exporter family protein</fullName>
    </recommendedName>
</protein>
<name>A0ABP9B148_9MICC</name>
<feature type="compositionally biased region" description="Polar residues" evidence="7">
    <location>
        <begin position="535"/>
        <end position="544"/>
    </location>
</feature>
<feature type="transmembrane region" description="Helical" evidence="8">
    <location>
        <begin position="376"/>
        <end position="394"/>
    </location>
</feature>
<dbReference type="InterPro" id="IPR010619">
    <property type="entry name" value="ThrE-like_N"/>
</dbReference>
<evidence type="ECO:0000259" key="10">
    <source>
        <dbReference type="Pfam" id="PF12821"/>
    </source>
</evidence>
<dbReference type="InterPro" id="IPR024528">
    <property type="entry name" value="ThrE_2"/>
</dbReference>
<evidence type="ECO:0000259" key="9">
    <source>
        <dbReference type="Pfam" id="PF06738"/>
    </source>
</evidence>
<comment type="similarity">
    <text evidence="6">Belongs to the ThrE exporter (TC 2.A.79) family.</text>
</comment>
<dbReference type="Proteomes" id="UP001500187">
    <property type="component" value="Unassembled WGS sequence"/>
</dbReference>
<keyword evidence="4 8" id="KW-1133">Transmembrane helix</keyword>
<dbReference type="RefSeq" id="WP_345443821.1">
    <property type="nucleotide sequence ID" value="NZ_BAABKP010000001.1"/>
</dbReference>
<dbReference type="Pfam" id="PF12821">
    <property type="entry name" value="ThrE_2"/>
    <property type="match status" value="1"/>
</dbReference>
<evidence type="ECO:0000256" key="5">
    <source>
        <dbReference type="ARBA" id="ARBA00023136"/>
    </source>
</evidence>
<evidence type="ECO:0000256" key="2">
    <source>
        <dbReference type="ARBA" id="ARBA00022475"/>
    </source>
</evidence>
<dbReference type="Pfam" id="PF06738">
    <property type="entry name" value="ThrE"/>
    <property type="match status" value="1"/>
</dbReference>
<feature type="transmembrane region" description="Helical" evidence="8">
    <location>
        <begin position="401"/>
        <end position="420"/>
    </location>
</feature>
<proteinExistence type="inferred from homology"/>
<keyword evidence="12" id="KW-1185">Reference proteome</keyword>
<sequence length="544" mass="58185">MTENSQAPRSELPQASYPSTSAPSGPVLPTRSTPASKARAGLKILVSSQQAMTVPMRGVARVAQRQFAQAAFNRQRQRVQLQEETRSVLNFSLRLAETMFRFGADSADVDAAVVAVCGTYGIHDVEVDISYQSIRINYVSEFDEAASRGDYLAPAGSGAEKFSHNLVRVIRSSAENYAALEATYRLIHRITDAQITRTRAERQLAEISTVKKPYSPAVLLVWNLLMAVAFTLGVGGSWRAALVSFFVFIAVNFSMVWAGKFGLPSFFTMALGSGVVTFFALWVGSTDSWFFQQGFVVSPPHIVAAGLMMLLPTFRLVSAMQDALHGFPLTAAGKFVVTGANFTGIIAGISTALTLINLFDYASLDVDRTVFNPPPLWLNVVGMVVGSVMVAAAWQGRGANLMLSALVSLAGQGAYYGLVFTTGAEAGRVSVLLGALTVGAAGAFLGHRLHTPAAIYYIPGMMFMLPGLTIFRSAYALLEGEDITAGLHGLANASTTVLMLATGIVFGTYLVDYLVSRFGGSASKESPEQARQAEPSPQVQRPGQ</sequence>
<feature type="domain" description="Threonine/Serine exporter ThrE" evidence="10">
    <location>
        <begin position="380"/>
        <end position="511"/>
    </location>
</feature>
<comment type="subcellular location">
    <subcellularLocation>
        <location evidence="1">Cell membrane</location>
        <topology evidence="1">Multi-pass membrane protein</topology>
    </subcellularLocation>
</comment>